<keyword evidence="3" id="KW-1185">Reference proteome</keyword>
<dbReference type="InterPro" id="IPR018968">
    <property type="entry name" value="Phasin"/>
</dbReference>
<proteinExistence type="predicted"/>
<reference evidence="3" key="1">
    <citation type="submission" date="2016-07" db="EMBL/GenBank/DDBJ databases">
        <authorList>
            <person name="Florea S."/>
            <person name="Webb J.S."/>
            <person name="Jaromczyk J."/>
            <person name="Schardl C.L."/>
        </authorList>
    </citation>
    <scope>NUCLEOTIDE SEQUENCE [LARGE SCALE GENOMIC DNA]</scope>
    <source>
        <strain evidence="3">MV-1</strain>
    </source>
</reference>
<sequence length="163" mass="16815">MTTAKKKTASATSAIEAVADNFDATADMIKDGLDAAIKAGTEQAKSAKAFEGVEFPGRENFDAAVKASEAYVSGIQELNDLFFKAAKAAVRFNSDAALTLTSCKTPEEISSAQMKLAQSGLEAAVETSTSISQAAMKVAGDVSAPLTSQFGTAYNDIISKTAA</sequence>
<protein>
    <recommendedName>
        <fullName evidence="1">Phasin domain-containing protein</fullName>
    </recommendedName>
</protein>
<dbReference type="AlphaFoldDB" id="A0A1E5Q9H6"/>
<comment type="caution">
    <text evidence="2">The sequence shown here is derived from an EMBL/GenBank/DDBJ whole genome shotgun (WGS) entry which is preliminary data.</text>
</comment>
<name>A0A1E5Q9H6_9PROT</name>
<accession>A0A1E5Q9H6</accession>
<dbReference type="RefSeq" id="WP_069957428.1">
    <property type="nucleotide sequence ID" value="NZ_MCGG01000017.1"/>
</dbReference>
<evidence type="ECO:0000313" key="2">
    <source>
        <dbReference type="EMBL" id="OEJ68098.1"/>
    </source>
</evidence>
<organism evidence="2 3">
    <name type="scientific">Magnetovibrio blakemorei</name>
    <dbReference type="NCBI Taxonomy" id="28181"/>
    <lineage>
        <taxon>Bacteria</taxon>
        <taxon>Pseudomonadati</taxon>
        <taxon>Pseudomonadota</taxon>
        <taxon>Alphaproteobacteria</taxon>
        <taxon>Rhodospirillales</taxon>
        <taxon>Magnetovibrionaceae</taxon>
        <taxon>Magnetovibrio</taxon>
    </lineage>
</organism>
<evidence type="ECO:0000259" key="1">
    <source>
        <dbReference type="Pfam" id="PF09361"/>
    </source>
</evidence>
<feature type="domain" description="Phasin" evidence="1">
    <location>
        <begin position="58"/>
        <end position="150"/>
    </location>
</feature>
<evidence type="ECO:0000313" key="3">
    <source>
        <dbReference type="Proteomes" id="UP000095347"/>
    </source>
</evidence>
<dbReference type="Pfam" id="PF09361">
    <property type="entry name" value="Phasin_2"/>
    <property type="match status" value="1"/>
</dbReference>
<gene>
    <name evidence="2" type="ORF">BEN30_07535</name>
</gene>
<dbReference type="Proteomes" id="UP000095347">
    <property type="component" value="Unassembled WGS sequence"/>
</dbReference>
<dbReference type="EMBL" id="MCGG01000017">
    <property type="protein sequence ID" value="OEJ68098.1"/>
    <property type="molecule type" value="Genomic_DNA"/>
</dbReference>